<organism evidence="2 4">
    <name type="scientific">Lachnospira eligens</name>
    <dbReference type="NCBI Taxonomy" id="39485"/>
    <lineage>
        <taxon>Bacteria</taxon>
        <taxon>Bacillati</taxon>
        <taxon>Bacillota</taxon>
        <taxon>Clostridia</taxon>
        <taxon>Lachnospirales</taxon>
        <taxon>Lachnospiraceae</taxon>
        <taxon>Lachnospira</taxon>
    </lineage>
</organism>
<name>A0A175A3H7_9FIRM</name>
<dbReference type="EMBL" id="CZBU01000008">
    <property type="protein sequence ID" value="CUQ79200.1"/>
    <property type="molecule type" value="Genomic_DNA"/>
</dbReference>
<dbReference type="EMBL" id="CZBV01000010">
    <property type="protein sequence ID" value="CUQ91368.1"/>
    <property type="molecule type" value="Genomic_DNA"/>
</dbReference>
<sequence length="35" mass="4071">MVINMDVQDNGNILVEEENTIYEIDGKCMMEHNNN</sequence>
<evidence type="ECO:0000313" key="2">
    <source>
        <dbReference type="EMBL" id="CUQ91368.1"/>
    </source>
</evidence>
<evidence type="ECO:0000313" key="4">
    <source>
        <dbReference type="Proteomes" id="UP000095780"/>
    </source>
</evidence>
<protein>
    <submittedName>
        <fullName evidence="2">Uncharacterized protein</fullName>
    </submittedName>
</protein>
<gene>
    <name evidence="1" type="ORF">ERS852490_02864</name>
    <name evidence="2" type="ORF">ERS852492_02877</name>
</gene>
<dbReference type="Proteomes" id="UP000095780">
    <property type="component" value="Unassembled WGS sequence"/>
</dbReference>
<dbReference type="AlphaFoldDB" id="A0A175A3H7"/>
<accession>A0A175A3H7</accession>
<dbReference type="Proteomes" id="UP000095621">
    <property type="component" value="Unassembled WGS sequence"/>
</dbReference>
<evidence type="ECO:0000313" key="3">
    <source>
        <dbReference type="Proteomes" id="UP000095621"/>
    </source>
</evidence>
<reference evidence="3 4" key="1">
    <citation type="submission" date="2015-09" db="EMBL/GenBank/DDBJ databases">
        <authorList>
            <consortium name="Pathogen Informatics"/>
        </authorList>
    </citation>
    <scope>NUCLEOTIDE SEQUENCE [LARGE SCALE GENOMIC DNA]</scope>
    <source>
        <strain evidence="1 3">2789STDY5834875</strain>
        <strain evidence="2 4">2789STDY5834878</strain>
    </source>
</reference>
<evidence type="ECO:0000313" key="1">
    <source>
        <dbReference type="EMBL" id="CUQ79200.1"/>
    </source>
</evidence>
<proteinExistence type="predicted"/>